<feature type="domain" description="Helix-turn-helix" evidence="1">
    <location>
        <begin position="79"/>
        <end position="127"/>
    </location>
</feature>
<comment type="caution">
    <text evidence="2">The sequence shown here is derived from an EMBL/GenBank/DDBJ whole genome shotgun (WGS) entry which is preliminary data.</text>
</comment>
<name>A0A1S1LUX3_MYCCH</name>
<dbReference type="InterPro" id="IPR010093">
    <property type="entry name" value="SinI_DNA-bd"/>
</dbReference>
<evidence type="ECO:0000313" key="2">
    <source>
        <dbReference type="EMBL" id="OHU60353.1"/>
    </source>
</evidence>
<organism evidence="2 3">
    <name type="scientific">Mycobacteroides chelonae</name>
    <name type="common">Mycobacterium chelonae</name>
    <dbReference type="NCBI Taxonomy" id="1774"/>
    <lineage>
        <taxon>Bacteria</taxon>
        <taxon>Bacillati</taxon>
        <taxon>Actinomycetota</taxon>
        <taxon>Actinomycetes</taxon>
        <taxon>Mycobacteriales</taxon>
        <taxon>Mycobacteriaceae</taxon>
        <taxon>Mycobacteroides</taxon>
    </lineage>
</organism>
<protein>
    <recommendedName>
        <fullName evidence="1">Helix-turn-helix domain-containing protein</fullName>
    </recommendedName>
</protein>
<sequence>MKSAREYLTENGELVIPPEYANWLQNYAKINGDVRLRYKISDAPKHAFLEALNFSARLSGFAASGTKLVGTEGNASDCLLTTTMAAHETGRSKRCVRHWCHSGRLRATKRGRDWEIHRADLKAFLDSM</sequence>
<dbReference type="GO" id="GO:0003677">
    <property type="term" value="F:DNA binding"/>
    <property type="evidence" value="ECO:0007669"/>
    <property type="project" value="InterPro"/>
</dbReference>
<dbReference type="EMBL" id="MLIQ01000011">
    <property type="protein sequence ID" value="OHU60353.1"/>
    <property type="molecule type" value="Genomic_DNA"/>
</dbReference>
<reference evidence="2 3" key="1">
    <citation type="submission" date="2016-10" db="EMBL/GenBank/DDBJ databases">
        <title>Evaluation of Human, Veterinary and Environmental Mycobacterium chelonae Isolates by Core Genome Phylogenomic Analysis, Targeted Gene Comparison, and Anti-microbial Susceptibility Patterns: A Tale of Mistaken Identities.</title>
        <authorList>
            <person name="Fogelson S.B."/>
            <person name="Camus A.C."/>
            <person name="Lorenz W."/>
            <person name="Vasireddy R."/>
            <person name="Vasireddy S."/>
            <person name="Smith T."/>
            <person name="Brown-Elliott B.A."/>
            <person name="Wallace R.J.Jr."/>
            <person name="Hasan N.A."/>
            <person name="Reischl U."/>
            <person name="Sanchez S."/>
        </authorList>
    </citation>
    <scope>NUCLEOTIDE SEQUENCE [LARGE SCALE GENOMIC DNA]</scope>
    <source>
        <strain evidence="2 3">15515</strain>
    </source>
</reference>
<dbReference type="InterPro" id="IPR041657">
    <property type="entry name" value="HTH_17"/>
</dbReference>
<accession>A0A1S1LUX3</accession>
<dbReference type="SUPFAM" id="SSF46955">
    <property type="entry name" value="Putative DNA-binding domain"/>
    <property type="match status" value="1"/>
</dbReference>
<dbReference type="AlphaFoldDB" id="A0A1S1LUX3"/>
<dbReference type="Proteomes" id="UP000180043">
    <property type="component" value="Unassembled WGS sequence"/>
</dbReference>
<dbReference type="Pfam" id="PF12728">
    <property type="entry name" value="HTH_17"/>
    <property type="match status" value="1"/>
</dbReference>
<proteinExistence type="predicted"/>
<gene>
    <name evidence="2" type="ORF">BKG82_07855</name>
</gene>
<dbReference type="NCBIfam" id="TIGR01764">
    <property type="entry name" value="excise"/>
    <property type="match status" value="1"/>
</dbReference>
<evidence type="ECO:0000259" key="1">
    <source>
        <dbReference type="Pfam" id="PF12728"/>
    </source>
</evidence>
<evidence type="ECO:0000313" key="3">
    <source>
        <dbReference type="Proteomes" id="UP000180043"/>
    </source>
</evidence>
<dbReference type="InterPro" id="IPR009061">
    <property type="entry name" value="DNA-bd_dom_put_sf"/>
</dbReference>